<evidence type="ECO:0000313" key="1">
    <source>
        <dbReference type="EMBL" id="ELR22028.1"/>
    </source>
</evidence>
<reference evidence="1 2" key="1">
    <citation type="journal article" date="2013" name="Genome Biol.">
        <title>Genome of Acanthamoeba castellanii highlights extensive lateral gene transfer and early evolution of tyrosine kinase signaling.</title>
        <authorList>
            <person name="Clarke M."/>
            <person name="Lohan A.J."/>
            <person name="Liu B."/>
            <person name="Lagkouvardos I."/>
            <person name="Roy S."/>
            <person name="Zafar N."/>
            <person name="Bertelli C."/>
            <person name="Schilde C."/>
            <person name="Kianianmomeni A."/>
            <person name="Burglin T.R."/>
            <person name="Frech C."/>
            <person name="Turcotte B."/>
            <person name="Kopec K.O."/>
            <person name="Synnott J.M."/>
            <person name="Choo C."/>
            <person name="Paponov I."/>
            <person name="Finkler A."/>
            <person name="Soon Heng Tan C."/>
            <person name="Hutchins A.P."/>
            <person name="Weinmeier T."/>
            <person name="Rattei T."/>
            <person name="Chu J.S."/>
            <person name="Gimenez G."/>
            <person name="Irimia M."/>
            <person name="Rigden D.J."/>
            <person name="Fitzpatrick D.A."/>
            <person name="Lorenzo-Morales J."/>
            <person name="Bateman A."/>
            <person name="Chiu C.H."/>
            <person name="Tang P."/>
            <person name="Hegemann P."/>
            <person name="Fromm H."/>
            <person name="Raoult D."/>
            <person name="Greub G."/>
            <person name="Miranda-Saavedra D."/>
            <person name="Chen N."/>
            <person name="Nash P."/>
            <person name="Ginger M.L."/>
            <person name="Horn M."/>
            <person name="Schaap P."/>
            <person name="Caler L."/>
            <person name="Loftus B."/>
        </authorList>
    </citation>
    <scope>NUCLEOTIDE SEQUENCE [LARGE SCALE GENOMIC DNA]</scope>
    <source>
        <strain evidence="1 2">Neff</strain>
    </source>
</reference>
<dbReference type="PANTHER" id="PTHR43162">
    <property type="match status" value="1"/>
</dbReference>
<dbReference type="InterPro" id="IPR051604">
    <property type="entry name" value="Ergot_Alk_Oxidoreductase"/>
</dbReference>
<organism evidence="1 2">
    <name type="scientific">Acanthamoeba castellanii (strain ATCC 30010 / Neff)</name>
    <dbReference type="NCBI Taxonomy" id="1257118"/>
    <lineage>
        <taxon>Eukaryota</taxon>
        <taxon>Amoebozoa</taxon>
        <taxon>Discosea</taxon>
        <taxon>Longamoebia</taxon>
        <taxon>Centramoebida</taxon>
        <taxon>Acanthamoebidae</taxon>
        <taxon>Acanthamoeba</taxon>
    </lineage>
</organism>
<dbReference type="PANTHER" id="PTHR43162:SF1">
    <property type="entry name" value="PRESTALK A DIFFERENTIATION PROTEIN A"/>
    <property type="match status" value="1"/>
</dbReference>
<dbReference type="KEGG" id="acan:ACA1_157600"/>
<name>L8HBC2_ACACF</name>
<dbReference type="InterPro" id="IPR036291">
    <property type="entry name" value="NAD(P)-bd_dom_sf"/>
</dbReference>
<protein>
    <submittedName>
        <fullName evidence="1">NmrAlike family protein</fullName>
    </submittedName>
</protein>
<dbReference type="VEuPathDB" id="AmoebaDB:ACA1_157600"/>
<dbReference type="STRING" id="1257118.L8HBC2"/>
<dbReference type="Gene3D" id="3.90.25.10">
    <property type="entry name" value="UDP-galactose 4-epimerase, domain 1"/>
    <property type="match status" value="1"/>
</dbReference>
<dbReference type="SUPFAM" id="SSF51735">
    <property type="entry name" value="NAD(P)-binding Rossmann-fold domains"/>
    <property type="match status" value="1"/>
</dbReference>
<evidence type="ECO:0000313" key="2">
    <source>
        <dbReference type="Proteomes" id="UP000011083"/>
    </source>
</evidence>
<keyword evidence="2" id="KW-1185">Reference proteome</keyword>
<proteinExistence type="predicted"/>
<accession>L8HBC2</accession>
<dbReference type="OMA" id="THWAIET"/>
<dbReference type="Proteomes" id="UP000011083">
    <property type="component" value="Unassembled WGS sequence"/>
</dbReference>
<dbReference type="EMBL" id="KB007890">
    <property type="protein sequence ID" value="ELR22028.1"/>
    <property type="molecule type" value="Genomic_DNA"/>
</dbReference>
<dbReference type="OrthoDB" id="413314at2759"/>
<dbReference type="Gene3D" id="3.40.50.720">
    <property type="entry name" value="NAD(P)-binding Rossmann-like Domain"/>
    <property type="match status" value="1"/>
</dbReference>
<dbReference type="GeneID" id="14922948"/>
<dbReference type="AlphaFoldDB" id="L8HBC2"/>
<dbReference type="RefSeq" id="XP_004348486.1">
    <property type="nucleotide sequence ID" value="XM_004348436.1"/>
</dbReference>
<sequence length="280" mass="30362">MRIAVTGATGNTGAAVTGRHHVLAITRDPQGKAAQQLAELPGVVPVTLEDAFTEPVDRIYLASAVTRDQFLVETDVIIAARKAGVEYIVKLSTVDAWMEVYSDIFYARSHLAVECFLERGDIPFTCLRANLFHTSVGIDLDAVPKTNQFRTFLHGASVATIDPDDVGRAAAALLSLEDPSRHYSKKYMLTGPEDVNDQSIGEALREVLQADVTFGGTLTVDEFTKATGSPINPKSLLPPITFLRQGKGDRAHAVASPEMLALAPPKGTFKEFITQYYAKN</sequence>
<gene>
    <name evidence="1" type="ORF">ACA1_157600</name>
</gene>